<evidence type="ECO:0008006" key="2">
    <source>
        <dbReference type="Google" id="ProtNLM"/>
    </source>
</evidence>
<reference evidence="1" key="1">
    <citation type="journal article" date="2020" name="Nature">
        <title>Giant virus diversity and host interactions through global metagenomics.</title>
        <authorList>
            <person name="Schulz F."/>
            <person name="Roux S."/>
            <person name="Paez-Espino D."/>
            <person name="Jungbluth S."/>
            <person name="Walsh D.A."/>
            <person name="Denef V.J."/>
            <person name="McMahon K.D."/>
            <person name="Konstantinidis K.T."/>
            <person name="Eloe-Fadrosh E.A."/>
            <person name="Kyrpides N.C."/>
            <person name="Woyke T."/>
        </authorList>
    </citation>
    <scope>NUCLEOTIDE SEQUENCE</scope>
    <source>
        <strain evidence="1">GVMAG-S-1101178-73</strain>
    </source>
</reference>
<sequence>MKKLPFIIIFDIDNTIIGDIGIVSREIALLEYIYNVCKKKGVNAKCPSMDFLDIQDVLKDGLLRPNVSDFINFCDKKFKTATGGAGAAEVFFYTNSAYSWTNDFIGKNLEKALKIKVNRPFFTRENSMKLTMKKSLANIYPTIISSLAKRYPSLNDGDIAEYVLNNRTIFIDDIKDNIFAYTNRQLVCPVYNYTPYYDIYEKCITRYKMSPQIFDDKDILKYMSDNTIPIYNINGDAWQKNKEYIAIYNLYYTKHAEISKIKNADTAGAAGAYYKDLIAELSKKSVSAERLTDKNIQMLNNKLSVKTPKAKATK</sequence>
<evidence type="ECO:0000313" key="1">
    <source>
        <dbReference type="EMBL" id="QHU13523.1"/>
    </source>
</evidence>
<protein>
    <recommendedName>
        <fullName evidence="2">FCP1 homology domain-containing protein</fullName>
    </recommendedName>
</protein>
<proteinExistence type="predicted"/>
<name>A0A6C0K7V7_9ZZZZ</name>
<organism evidence="1">
    <name type="scientific">viral metagenome</name>
    <dbReference type="NCBI Taxonomy" id="1070528"/>
    <lineage>
        <taxon>unclassified sequences</taxon>
        <taxon>metagenomes</taxon>
        <taxon>organismal metagenomes</taxon>
    </lineage>
</organism>
<accession>A0A6C0K7V7</accession>
<dbReference type="EMBL" id="MN740821">
    <property type="protein sequence ID" value="QHU13523.1"/>
    <property type="molecule type" value="Genomic_DNA"/>
</dbReference>
<dbReference type="AlphaFoldDB" id="A0A6C0K7V7"/>